<accession>A0A6L6G7Q8</accession>
<sequence length="64" mass="7446">MNDKNTYPYLLNRKQAATFLGIDPVSFDKYIRSHPALKTFMIGKQERYTIKSLTELIDRYSVGS</sequence>
<evidence type="ECO:0000313" key="1">
    <source>
        <dbReference type="EMBL" id="MTD01199.1"/>
    </source>
</evidence>
<dbReference type="GO" id="GO:0003677">
    <property type="term" value="F:DNA binding"/>
    <property type="evidence" value="ECO:0007669"/>
    <property type="project" value="UniProtKB-KW"/>
</dbReference>
<keyword evidence="1" id="KW-0238">DNA-binding</keyword>
<organism evidence="1 2">
    <name type="scientific">Streptococcus uberis</name>
    <dbReference type="NCBI Taxonomy" id="1349"/>
    <lineage>
        <taxon>Bacteria</taxon>
        <taxon>Bacillati</taxon>
        <taxon>Bacillota</taxon>
        <taxon>Bacilli</taxon>
        <taxon>Lactobacillales</taxon>
        <taxon>Streptococcaceae</taxon>
        <taxon>Streptococcus</taxon>
    </lineage>
</organism>
<dbReference type="AlphaFoldDB" id="A0A6L6G7Q8"/>
<proteinExistence type="predicted"/>
<protein>
    <submittedName>
        <fullName evidence="1">DNA-binding protein</fullName>
    </submittedName>
</protein>
<evidence type="ECO:0000313" key="2">
    <source>
        <dbReference type="Proteomes" id="UP000483839"/>
    </source>
</evidence>
<dbReference type="RefSeq" id="WP_154617225.1">
    <property type="nucleotide sequence ID" value="NZ_JADFAY010000012.1"/>
</dbReference>
<gene>
    <name evidence="1" type="ORF">GKS16_02725</name>
</gene>
<dbReference type="Proteomes" id="UP000483839">
    <property type="component" value="Unassembled WGS sequence"/>
</dbReference>
<name>A0A6L6G7Q8_STRUB</name>
<dbReference type="EMBL" id="WLXI01000027">
    <property type="protein sequence ID" value="MTD01199.1"/>
    <property type="molecule type" value="Genomic_DNA"/>
</dbReference>
<comment type="caution">
    <text evidence="1">The sequence shown here is derived from an EMBL/GenBank/DDBJ whole genome shotgun (WGS) entry which is preliminary data.</text>
</comment>
<reference evidence="1 2" key="1">
    <citation type="submission" date="2019-11" db="EMBL/GenBank/DDBJ databases">
        <title>Streptococcus uberis isolated from clinical mastitis cases on a southeastern Queensland dairy.</title>
        <authorList>
            <person name="Workentine M.L."/>
            <person name="Price R."/>
            <person name="Olchowy T."/>
        </authorList>
    </citation>
    <scope>NUCLEOTIDE SEQUENCE [LARGE SCALE GENOMIC DNA]</scope>
    <source>
        <strain evidence="1 2">OLC4459-A17</strain>
    </source>
</reference>